<gene>
    <name evidence="3" type="ordered locus">CPF_2836</name>
</gene>
<feature type="signal peptide" evidence="1">
    <location>
        <begin position="1"/>
        <end position="24"/>
    </location>
</feature>
<dbReference type="HOGENOM" id="CLU_1003623_0_0_9"/>
<dbReference type="InterPro" id="IPR058780">
    <property type="entry name" value="YhfM-like_dom"/>
</dbReference>
<dbReference type="STRING" id="195103.CPF_2836"/>
<dbReference type="PaxDb" id="195103-CPF_2836"/>
<feature type="domain" description="YhfM-like" evidence="2">
    <location>
        <begin position="43"/>
        <end position="146"/>
    </location>
</feature>
<dbReference type="PROSITE" id="PS51257">
    <property type="entry name" value="PROKAR_LIPOPROTEIN"/>
    <property type="match status" value="1"/>
</dbReference>
<sequence length="279" mass="32581">MKNKKLILVILCLVLGLGIAGCSAKDISSKFVGSNNNDFEYIKENRVDKIVIQSTRDSGFRFLVKEKSVIDNIYSMLSKAEVVSKKTDLPPDYIFEIHVGDEEKKFYYVTGVKNNGEGNFYDGDHFYRISKRLDNYLMQNMQAIRKPRAFDEIYYTSILEVMKKEKDELNKDNAKVGIDILGDRDCTKYMLSSDIEDFEKDVKKVVPNASIMNHNRDDFDIIVTVRNYGYTSTMFRTVITIENRLTHSEKKFYVDGVYKNSWDINVYDSWKDVQKEWDR</sequence>
<keyword evidence="4" id="KW-1185">Reference proteome</keyword>
<dbReference type="RefSeq" id="WP_003456826.1">
    <property type="nucleotide sequence ID" value="NC_008261.1"/>
</dbReference>
<keyword evidence="1" id="KW-0732">Signal</keyword>
<name>A0A0H2YUK7_CLOP1</name>
<evidence type="ECO:0000256" key="1">
    <source>
        <dbReference type="SAM" id="SignalP"/>
    </source>
</evidence>
<evidence type="ECO:0000313" key="4">
    <source>
        <dbReference type="Proteomes" id="UP000001823"/>
    </source>
</evidence>
<dbReference type="eggNOG" id="ENOG5030364">
    <property type="taxonomic scope" value="Bacteria"/>
</dbReference>
<proteinExistence type="predicted"/>
<evidence type="ECO:0000313" key="3">
    <source>
        <dbReference type="EMBL" id="ABG84778.1"/>
    </source>
</evidence>
<evidence type="ECO:0000259" key="2">
    <source>
        <dbReference type="Pfam" id="PF26353"/>
    </source>
</evidence>
<dbReference type="GeneID" id="93000883"/>
<organism evidence="3 4">
    <name type="scientific">Clostridium perfringens (strain ATCC 13124 / DSM 756 / JCM 1290 / NCIMB 6125 / NCTC 8237 / Type A)</name>
    <dbReference type="NCBI Taxonomy" id="195103"/>
    <lineage>
        <taxon>Bacteria</taxon>
        <taxon>Bacillati</taxon>
        <taxon>Bacillota</taxon>
        <taxon>Clostridia</taxon>
        <taxon>Eubacteriales</taxon>
        <taxon>Clostridiaceae</taxon>
        <taxon>Clostridium</taxon>
    </lineage>
</organism>
<dbReference type="KEGG" id="cpf:CPF_2836"/>
<dbReference type="Proteomes" id="UP000001823">
    <property type="component" value="Chromosome"/>
</dbReference>
<dbReference type="AlphaFoldDB" id="A0A0H2YUK7"/>
<accession>A0A0H2YUK7</accession>
<dbReference type="Pfam" id="PF26353">
    <property type="entry name" value="YhfM"/>
    <property type="match status" value="1"/>
</dbReference>
<dbReference type="EMBL" id="CP000246">
    <property type="protein sequence ID" value="ABG84778.1"/>
    <property type="molecule type" value="Genomic_DNA"/>
</dbReference>
<protein>
    <submittedName>
        <fullName evidence="3">Lipoprotein</fullName>
    </submittedName>
</protein>
<keyword evidence="3" id="KW-0449">Lipoprotein</keyword>
<feature type="chain" id="PRO_5038966567" evidence="1">
    <location>
        <begin position="25"/>
        <end position="279"/>
    </location>
</feature>
<reference evidence="3 4" key="1">
    <citation type="journal article" date="2006" name="Genome Res.">
        <title>Skewed genomic variability in strains of the toxigenic bacterial pathogen, Clostridium perfringens.</title>
        <authorList>
            <person name="Myers G.S."/>
            <person name="Rasko D.A."/>
            <person name="Cheung J.K."/>
            <person name="Ravel J."/>
            <person name="Seshadri R."/>
            <person name="Deboy R.T."/>
            <person name="Ren Q."/>
            <person name="Varga J."/>
            <person name="Awad M.M."/>
            <person name="Brinkac L.M."/>
            <person name="Daugherty S.C."/>
            <person name="Haft D.H."/>
            <person name="Dodson R.J."/>
            <person name="Madupu R."/>
            <person name="Nelson W.C."/>
            <person name="Rosovitz M.J."/>
            <person name="Sullivan S.A."/>
            <person name="Khouri H."/>
            <person name="Dimitrov G.I."/>
            <person name="Watkins K.L."/>
            <person name="Mulligan S."/>
            <person name="Benton J."/>
            <person name="Radune D."/>
            <person name="Fisher D.J."/>
            <person name="Atkins H.S."/>
            <person name="Hiscox T."/>
            <person name="Jost B.H."/>
            <person name="Billington S.J."/>
            <person name="Songer J.G."/>
            <person name="McClane B.A."/>
            <person name="Titball R.W."/>
            <person name="Rood J.I."/>
            <person name="Melville S.B."/>
            <person name="Paulsen I.T."/>
        </authorList>
    </citation>
    <scope>NUCLEOTIDE SEQUENCE [LARGE SCALE GENOMIC DNA]</scope>
    <source>
        <strain evidence="4">ATCC 13124 / DSM 756 / JCM 1290 / NCIMB 6125 / NCTC 8237 / S 107 / Type A</strain>
    </source>
</reference>